<organism evidence="1 2">
    <name type="scientific">Acaulospora colombiana</name>
    <dbReference type="NCBI Taxonomy" id="27376"/>
    <lineage>
        <taxon>Eukaryota</taxon>
        <taxon>Fungi</taxon>
        <taxon>Fungi incertae sedis</taxon>
        <taxon>Mucoromycota</taxon>
        <taxon>Glomeromycotina</taxon>
        <taxon>Glomeromycetes</taxon>
        <taxon>Diversisporales</taxon>
        <taxon>Acaulosporaceae</taxon>
        <taxon>Acaulospora</taxon>
    </lineage>
</organism>
<accession>A0ACA9R512</accession>
<dbReference type="Proteomes" id="UP000789525">
    <property type="component" value="Unassembled WGS sequence"/>
</dbReference>
<feature type="non-terminal residue" evidence="1">
    <location>
        <position position="57"/>
    </location>
</feature>
<comment type="caution">
    <text evidence="1">The sequence shown here is derived from an EMBL/GenBank/DDBJ whole genome shotgun (WGS) entry which is preliminary data.</text>
</comment>
<evidence type="ECO:0000313" key="1">
    <source>
        <dbReference type="EMBL" id="CAG8777440.1"/>
    </source>
</evidence>
<dbReference type="EMBL" id="CAJVPT010069036">
    <property type="protein sequence ID" value="CAG8777440.1"/>
    <property type="molecule type" value="Genomic_DNA"/>
</dbReference>
<protein>
    <submittedName>
        <fullName evidence="1">3735_t:CDS:1</fullName>
    </submittedName>
</protein>
<gene>
    <name evidence="1" type="ORF">ACOLOM_LOCUS14163</name>
</gene>
<reference evidence="1" key="1">
    <citation type="submission" date="2021-06" db="EMBL/GenBank/DDBJ databases">
        <authorList>
            <person name="Kallberg Y."/>
            <person name="Tangrot J."/>
            <person name="Rosling A."/>
        </authorList>
    </citation>
    <scope>NUCLEOTIDE SEQUENCE</scope>
    <source>
        <strain evidence="1">CL356</strain>
    </source>
</reference>
<sequence length="57" mass="6368">CLPPVYIDTLRDRESDVGEHVGTSKIRVDITKRGRSKFSSPRFPDIAACAPRTLTHT</sequence>
<feature type="non-terminal residue" evidence="1">
    <location>
        <position position="1"/>
    </location>
</feature>
<name>A0ACA9R512_9GLOM</name>
<keyword evidence="2" id="KW-1185">Reference proteome</keyword>
<proteinExistence type="predicted"/>
<evidence type="ECO:0000313" key="2">
    <source>
        <dbReference type="Proteomes" id="UP000789525"/>
    </source>
</evidence>